<evidence type="ECO:0000259" key="1">
    <source>
        <dbReference type="SMART" id="SM00829"/>
    </source>
</evidence>
<dbReference type="InterPro" id="IPR020843">
    <property type="entry name" value="ER"/>
</dbReference>
<dbReference type="PANTHER" id="PTHR44013:SF1">
    <property type="entry name" value="ZINC-TYPE ALCOHOL DEHYDROGENASE-LIKE PROTEIN C16A3.02C"/>
    <property type="match status" value="1"/>
</dbReference>
<dbReference type="InterPro" id="IPR011032">
    <property type="entry name" value="GroES-like_sf"/>
</dbReference>
<reference evidence="3" key="1">
    <citation type="journal article" date="2019" name="Int. J. Syst. Evol. Microbiol.">
        <title>The Global Catalogue of Microorganisms (GCM) 10K type strain sequencing project: providing services to taxonomists for standard genome sequencing and annotation.</title>
        <authorList>
            <consortium name="The Broad Institute Genomics Platform"/>
            <consortium name="The Broad Institute Genome Sequencing Center for Infectious Disease"/>
            <person name="Wu L."/>
            <person name="Ma J."/>
        </authorList>
    </citation>
    <scope>NUCLEOTIDE SEQUENCE [LARGE SCALE GENOMIC DNA]</scope>
    <source>
        <strain evidence="3">CCUG 53903</strain>
    </source>
</reference>
<organism evidence="2 3">
    <name type="scientific">Nonomuraea insulae</name>
    <dbReference type="NCBI Taxonomy" id="1616787"/>
    <lineage>
        <taxon>Bacteria</taxon>
        <taxon>Bacillati</taxon>
        <taxon>Actinomycetota</taxon>
        <taxon>Actinomycetes</taxon>
        <taxon>Streptosporangiales</taxon>
        <taxon>Streptosporangiaceae</taxon>
        <taxon>Nonomuraea</taxon>
    </lineage>
</organism>
<feature type="domain" description="Enoyl reductase (ER)" evidence="1">
    <location>
        <begin position="10"/>
        <end position="323"/>
    </location>
</feature>
<dbReference type="CDD" id="cd05289">
    <property type="entry name" value="MDR_like_2"/>
    <property type="match status" value="1"/>
</dbReference>
<sequence>MKALTATRYGGVEVLEMADVPVPLPGPGQVQVRIAAAGLNPADLRLVSGVFKESAPLTFPHVPGSDFAGTVTRVGEGVERFATGDEVFGLGLARSAGSMASLLCSPPPFTTGTMAEYAVFEAATPAMALLPSGLPAEHAATLPMAALTALPLLRAWDFGQGMKVLVVGATGGVGGAVVPLLAARGVHVIATAIPEDEAYARRLGAAEVIDYRSAELGPETLRRHPGGIDALVNLALPGDALPAVAPVVRPGGRLLNIAFPSPGPATGFETLYTAARPGDLEEVGGLAVKGVLPDTVGRRYRLEEAARAYAGLVREHVPGKIVVTAGR</sequence>
<dbReference type="Pfam" id="PF08240">
    <property type="entry name" value="ADH_N"/>
    <property type="match status" value="1"/>
</dbReference>
<dbReference type="SMART" id="SM00829">
    <property type="entry name" value="PKS_ER"/>
    <property type="match status" value="1"/>
</dbReference>
<dbReference type="Gene3D" id="3.90.180.10">
    <property type="entry name" value="Medium-chain alcohol dehydrogenases, catalytic domain"/>
    <property type="match status" value="1"/>
</dbReference>
<dbReference type="Gene3D" id="3.40.50.720">
    <property type="entry name" value="NAD(P)-binding Rossmann-like Domain"/>
    <property type="match status" value="1"/>
</dbReference>
<proteinExistence type="predicted"/>
<dbReference type="InterPro" id="IPR013154">
    <property type="entry name" value="ADH-like_N"/>
</dbReference>
<dbReference type="InterPro" id="IPR036291">
    <property type="entry name" value="NAD(P)-bd_dom_sf"/>
</dbReference>
<name>A0ABW1CLV8_9ACTN</name>
<dbReference type="GO" id="GO:0016491">
    <property type="term" value="F:oxidoreductase activity"/>
    <property type="evidence" value="ECO:0007669"/>
    <property type="project" value="UniProtKB-KW"/>
</dbReference>
<dbReference type="SUPFAM" id="SSF50129">
    <property type="entry name" value="GroES-like"/>
    <property type="match status" value="1"/>
</dbReference>
<dbReference type="SUPFAM" id="SSF51735">
    <property type="entry name" value="NAD(P)-binding Rossmann-fold domains"/>
    <property type="match status" value="1"/>
</dbReference>
<dbReference type="EC" id="1.-.-.-" evidence="2"/>
<comment type="caution">
    <text evidence="2">The sequence shown here is derived from an EMBL/GenBank/DDBJ whole genome shotgun (WGS) entry which is preliminary data.</text>
</comment>
<dbReference type="EMBL" id="JBHSPA010000023">
    <property type="protein sequence ID" value="MFC5825726.1"/>
    <property type="molecule type" value="Genomic_DNA"/>
</dbReference>
<protein>
    <submittedName>
        <fullName evidence="2">NADP-dependent oxidoreductase</fullName>
        <ecNumber evidence="2">1.-.-.-</ecNumber>
    </submittedName>
</protein>
<dbReference type="PANTHER" id="PTHR44013">
    <property type="entry name" value="ZINC-TYPE ALCOHOL DEHYDROGENASE-LIKE PROTEIN C16A3.02C"/>
    <property type="match status" value="1"/>
</dbReference>
<dbReference type="Proteomes" id="UP001596058">
    <property type="component" value="Unassembled WGS sequence"/>
</dbReference>
<gene>
    <name evidence="2" type="ORF">ACFPZ3_17840</name>
</gene>
<dbReference type="Pfam" id="PF13602">
    <property type="entry name" value="ADH_zinc_N_2"/>
    <property type="match status" value="1"/>
</dbReference>
<keyword evidence="2" id="KW-0560">Oxidoreductase</keyword>
<dbReference type="RefSeq" id="WP_379515242.1">
    <property type="nucleotide sequence ID" value="NZ_JBHSPA010000023.1"/>
</dbReference>
<evidence type="ECO:0000313" key="2">
    <source>
        <dbReference type="EMBL" id="MFC5825726.1"/>
    </source>
</evidence>
<accession>A0ABW1CLV8</accession>
<keyword evidence="3" id="KW-1185">Reference proteome</keyword>
<evidence type="ECO:0000313" key="3">
    <source>
        <dbReference type="Proteomes" id="UP001596058"/>
    </source>
</evidence>
<dbReference type="InterPro" id="IPR052733">
    <property type="entry name" value="Chloroplast_QOR"/>
</dbReference>